<dbReference type="Proteomes" id="UP000298416">
    <property type="component" value="Unassembled WGS sequence"/>
</dbReference>
<accession>A0A8X9A9J2</accession>
<reference evidence="1" key="1">
    <citation type="submission" date="2018-01" db="EMBL/GenBank/DDBJ databases">
        <authorList>
            <person name="Mao J.F."/>
        </authorList>
    </citation>
    <scope>NUCLEOTIDE SEQUENCE</scope>
    <source>
        <strain evidence="1">Huo1</strain>
        <tissue evidence="1">Leaf</tissue>
    </source>
</reference>
<reference evidence="1" key="2">
    <citation type="submission" date="2020-08" db="EMBL/GenBank/DDBJ databases">
        <title>Plant Genome Project.</title>
        <authorList>
            <person name="Zhang R.-G."/>
        </authorList>
    </citation>
    <scope>NUCLEOTIDE SEQUENCE</scope>
    <source>
        <strain evidence="1">Huo1</strain>
        <tissue evidence="1">Leaf</tissue>
    </source>
</reference>
<comment type="caution">
    <text evidence="1">The sequence shown here is derived from an EMBL/GenBank/DDBJ whole genome shotgun (WGS) entry which is preliminary data.</text>
</comment>
<dbReference type="EMBL" id="PNBA02000002">
    <property type="protein sequence ID" value="KAG6433333.1"/>
    <property type="molecule type" value="Genomic_DNA"/>
</dbReference>
<protein>
    <submittedName>
        <fullName evidence="1">Uncharacterized protein</fullName>
    </submittedName>
</protein>
<sequence>MMLEVARRLEVTYHLAKGEAESSMVDFKEDILEGRDVENFSLDKLHAATEGFSNKIISEDSFNVIYKGCSEAAGENRCSLHKIRPRQTSKDGGCCDDVRISLGCGSEFRRAVRHQKN</sequence>
<keyword evidence="2" id="KW-1185">Reference proteome</keyword>
<gene>
    <name evidence="1" type="ORF">SASPL_104942</name>
</gene>
<proteinExistence type="predicted"/>
<evidence type="ECO:0000313" key="2">
    <source>
        <dbReference type="Proteomes" id="UP000298416"/>
    </source>
</evidence>
<name>A0A8X9A9J2_SALSN</name>
<evidence type="ECO:0000313" key="1">
    <source>
        <dbReference type="EMBL" id="KAG6433333.1"/>
    </source>
</evidence>
<organism evidence="1">
    <name type="scientific">Salvia splendens</name>
    <name type="common">Scarlet sage</name>
    <dbReference type="NCBI Taxonomy" id="180675"/>
    <lineage>
        <taxon>Eukaryota</taxon>
        <taxon>Viridiplantae</taxon>
        <taxon>Streptophyta</taxon>
        <taxon>Embryophyta</taxon>
        <taxon>Tracheophyta</taxon>
        <taxon>Spermatophyta</taxon>
        <taxon>Magnoliopsida</taxon>
        <taxon>eudicotyledons</taxon>
        <taxon>Gunneridae</taxon>
        <taxon>Pentapetalae</taxon>
        <taxon>asterids</taxon>
        <taxon>lamiids</taxon>
        <taxon>Lamiales</taxon>
        <taxon>Lamiaceae</taxon>
        <taxon>Nepetoideae</taxon>
        <taxon>Mentheae</taxon>
        <taxon>Salviinae</taxon>
        <taxon>Salvia</taxon>
        <taxon>Salvia subgen. Calosphace</taxon>
        <taxon>core Calosphace</taxon>
    </lineage>
</organism>
<dbReference type="AlphaFoldDB" id="A0A8X9A9J2"/>